<reference evidence="2" key="1">
    <citation type="journal article" date="2018" name="Nat. Genet.">
        <title>Extensive intraspecific gene order and gene structural variations between Mo17 and other maize genomes.</title>
        <authorList>
            <person name="Sun S."/>
            <person name="Zhou Y."/>
            <person name="Chen J."/>
            <person name="Shi J."/>
            <person name="Zhao H."/>
            <person name="Zhao H."/>
            <person name="Song W."/>
            <person name="Zhang M."/>
            <person name="Cui Y."/>
            <person name="Dong X."/>
            <person name="Liu H."/>
            <person name="Ma X."/>
            <person name="Jiao Y."/>
            <person name="Wang B."/>
            <person name="Wei X."/>
            <person name="Stein J.C."/>
            <person name="Glaubitz J.C."/>
            <person name="Lu F."/>
            <person name="Yu G."/>
            <person name="Liang C."/>
            <person name="Fengler K."/>
            <person name="Li B."/>
            <person name="Rafalski A."/>
            <person name="Schnable P.S."/>
            <person name="Ware D.H."/>
            <person name="Buckler E.S."/>
            <person name="Lai J."/>
        </authorList>
    </citation>
    <scope>NUCLEOTIDE SEQUENCE [LARGE SCALE GENOMIC DNA]</scope>
    <source>
        <tissue evidence="2">Seedling</tissue>
    </source>
</reference>
<name>A0A3L6FUA3_MAIZE</name>
<dbReference type="SUPFAM" id="SSF52402">
    <property type="entry name" value="Adenine nucleotide alpha hydrolases-like"/>
    <property type="match status" value="1"/>
</dbReference>
<dbReference type="Gene3D" id="3.40.50.620">
    <property type="entry name" value="HUPs"/>
    <property type="match status" value="1"/>
</dbReference>
<sequence>MEDDYDAFTASKANDIARPLKDAGIPYKIHIVRDHDMKERLCLEVERLSLSAVIMGSKGFGSTRRTSKGRLGSVSDYCVHHIVCPVVVVRFPDDGSAECGEAGGLFAAVGAEDVLHSVPEEEEAEYHDTAKEHKGN</sequence>
<protein>
    <submittedName>
        <fullName evidence="2">Universal stress protein PHOS34</fullName>
    </submittedName>
</protein>
<dbReference type="PANTHER" id="PTHR31966">
    <property type="entry name" value="OS01G0783500 PROTEIN"/>
    <property type="match status" value="1"/>
</dbReference>
<dbReference type="AlphaFoldDB" id="A0A3L6FUA3"/>
<dbReference type="EMBL" id="NCVQ01000003">
    <property type="protein sequence ID" value="PWZ38356.1"/>
    <property type="molecule type" value="Genomic_DNA"/>
</dbReference>
<evidence type="ECO:0000313" key="2">
    <source>
        <dbReference type="EMBL" id="PWZ38356.1"/>
    </source>
</evidence>
<evidence type="ECO:0000259" key="1">
    <source>
        <dbReference type="Pfam" id="PF00582"/>
    </source>
</evidence>
<dbReference type="InterPro" id="IPR006016">
    <property type="entry name" value="UspA"/>
</dbReference>
<dbReference type="InterPro" id="IPR014729">
    <property type="entry name" value="Rossmann-like_a/b/a_fold"/>
</dbReference>
<accession>A0A3L6FUA3</accession>
<dbReference type="Proteomes" id="UP000251960">
    <property type="component" value="Chromosome 2"/>
</dbReference>
<dbReference type="Pfam" id="PF00582">
    <property type="entry name" value="Usp"/>
    <property type="match status" value="1"/>
</dbReference>
<comment type="caution">
    <text evidence="2">The sequence shown here is derived from an EMBL/GenBank/DDBJ whole genome shotgun (WGS) entry which is preliminary data.</text>
</comment>
<proteinExistence type="predicted"/>
<dbReference type="PANTHER" id="PTHR31966:SF13">
    <property type="entry name" value="OS07G0551400 PROTEIN"/>
    <property type="match status" value="1"/>
</dbReference>
<organism evidence="2">
    <name type="scientific">Zea mays</name>
    <name type="common">Maize</name>
    <dbReference type="NCBI Taxonomy" id="4577"/>
    <lineage>
        <taxon>Eukaryota</taxon>
        <taxon>Viridiplantae</taxon>
        <taxon>Streptophyta</taxon>
        <taxon>Embryophyta</taxon>
        <taxon>Tracheophyta</taxon>
        <taxon>Spermatophyta</taxon>
        <taxon>Magnoliopsida</taxon>
        <taxon>Liliopsida</taxon>
        <taxon>Poales</taxon>
        <taxon>Poaceae</taxon>
        <taxon>PACMAD clade</taxon>
        <taxon>Panicoideae</taxon>
        <taxon>Andropogonodae</taxon>
        <taxon>Andropogoneae</taxon>
        <taxon>Tripsacinae</taxon>
        <taxon>Zea</taxon>
    </lineage>
</organism>
<dbReference type="ExpressionAtlas" id="A0A3L6FUA3">
    <property type="expression patterns" value="baseline and differential"/>
</dbReference>
<feature type="domain" description="UspA" evidence="1">
    <location>
        <begin position="17"/>
        <end position="90"/>
    </location>
</feature>
<dbReference type="InterPro" id="IPR044162">
    <property type="entry name" value="PHOS32/34"/>
</dbReference>
<gene>
    <name evidence="2" type="primary">PHOS34_0</name>
    <name evidence="2" type="ORF">Zm00014a_015460</name>
</gene>